<gene>
    <name evidence="7" type="ORF">ALC62_15331</name>
</gene>
<reference evidence="7 8" key="1">
    <citation type="submission" date="2016-03" db="EMBL/GenBank/DDBJ databases">
        <title>Cyphomyrmex costatus WGS genome.</title>
        <authorList>
            <person name="Nygaard S."/>
            <person name="Hu H."/>
            <person name="Boomsma J."/>
            <person name="Zhang G."/>
        </authorList>
    </citation>
    <scope>NUCLEOTIDE SEQUENCE [LARGE SCALE GENOMIC DNA]</scope>
    <source>
        <strain evidence="7">MS0001</strain>
        <tissue evidence="7">Whole body</tissue>
    </source>
</reference>
<dbReference type="InterPro" id="IPR036671">
    <property type="entry name" value="DPH_MB_sf"/>
</dbReference>
<proteinExistence type="inferred from homology"/>
<dbReference type="PRINTS" id="PR00625">
    <property type="entry name" value="JDOMAIN"/>
</dbReference>
<evidence type="ECO:0000313" key="8">
    <source>
        <dbReference type="Proteomes" id="UP000078542"/>
    </source>
</evidence>
<evidence type="ECO:0000256" key="3">
    <source>
        <dbReference type="ARBA" id="ARBA00022833"/>
    </source>
</evidence>
<dbReference type="GO" id="GO:0001671">
    <property type="term" value="F:ATPase activator activity"/>
    <property type="evidence" value="ECO:0007669"/>
    <property type="project" value="TreeGrafter"/>
</dbReference>
<dbReference type="PANTHER" id="PTHR45255">
    <property type="entry name" value="DNAJ HOMOLOG SUBFAMILY C MEMBER 24"/>
    <property type="match status" value="1"/>
</dbReference>
<evidence type="ECO:0000259" key="5">
    <source>
        <dbReference type="PROSITE" id="PS50076"/>
    </source>
</evidence>
<keyword evidence="4" id="KW-0408">Iron</keyword>
<dbReference type="PROSITE" id="PS51074">
    <property type="entry name" value="DPH_MB"/>
    <property type="match status" value="1"/>
</dbReference>
<dbReference type="GO" id="GO:0008198">
    <property type="term" value="F:ferrous iron binding"/>
    <property type="evidence" value="ECO:0007669"/>
    <property type="project" value="TreeGrafter"/>
</dbReference>
<accession>A0A151I7A2</accession>
<dbReference type="InterPro" id="IPR001623">
    <property type="entry name" value="DnaJ_domain"/>
</dbReference>
<dbReference type="SMART" id="SM00271">
    <property type="entry name" value="DnaJ"/>
    <property type="match status" value="1"/>
</dbReference>
<dbReference type="AlphaFoldDB" id="A0A151I7A2"/>
<dbReference type="SUPFAM" id="SSF144217">
    <property type="entry name" value="CSL zinc finger"/>
    <property type="match status" value="1"/>
</dbReference>
<evidence type="ECO:0000256" key="4">
    <source>
        <dbReference type="ARBA" id="ARBA00023004"/>
    </source>
</evidence>
<organism evidence="7 8">
    <name type="scientific">Cyphomyrmex costatus</name>
    <dbReference type="NCBI Taxonomy" id="456900"/>
    <lineage>
        <taxon>Eukaryota</taxon>
        <taxon>Metazoa</taxon>
        <taxon>Ecdysozoa</taxon>
        <taxon>Arthropoda</taxon>
        <taxon>Hexapoda</taxon>
        <taxon>Insecta</taxon>
        <taxon>Pterygota</taxon>
        <taxon>Neoptera</taxon>
        <taxon>Endopterygota</taxon>
        <taxon>Hymenoptera</taxon>
        <taxon>Apocrita</taxon>
        <taxon>Aculeata</taxon>
        <taxon>Formicoidea</taxon>
        <taxon>Formicidae</taxon>
        <taxon>Myrmicinae</taxon>
        <taxon>Cyphomyrmex</taxon>
    </lineage>
</organism>
<comment type="similarity">
    <text evidence="1">Belongs to the DPH4 family.</text>
</comment>
<keyword evidence="8" id="KW-1185">Reference proteome</keyword>
<feature type="domain" description="J" evidence="5">
    <location>
        <begin position="6"/>
        <end position="69"/>
    </location>
</feature>
<evidence type="ECO:0000256" key="1">
    <source>
        <dbReference type="ARBA" id="ARBA00006169"/>
    </source>
</evidence>
<dbReference type="STRING" id="456900.A0A151I7A2"/>
<dbReference type="InterPro" id="IPR007872">
    <property type="entry name" value="DPH_MB_dom"/>
</dbReference>
<evidence type="ECO:0000259" key="6">
    <source>
        <dbReference type="PROSITE" id="PS51074"/>
    </source>
</evidence>
<dbReference type="EMBL" id="KQ978417">
    <property type="protein sequence ID" value="KYM94055.1"/>
    <property type="molecule type" value="Genomic_DNA"/>
</dbReference>
<evidence type="ECO:0000313" key="7">
    <source>
        <dbReference type="EMBL" id="KYM94055.1"/>
    </source>
</evidence>
<feature type="non-terminal residue" evidence="7">
    <location>
        <position position="1"/>
    </location>
</feature>
<dbReference type="Proteomes" id="UP000078542">
    <property type="component" value="Unassembled WGS sequence"/>
</dbReference>
<dbReference type="PANTHER" id="PTHR45255:SF1">
    <property type="entry name" value="DNAJ HOMOLOG SUBFAMILY C MEMBER 24"/>
    <property type="match status" value="1"/>
</dbReference>
<dbReference type="Pfam" id="PF05207">
    <property type="entry name" value="Zn_ribbon_CSL"/>
    <property type="match status" value="1"/>
</dbReference>
<dbReference type="CDD" id="cd06257">
    <property type="entry name" value="DnaJ"/>
    <property type="match status" value="1"/>
</dbReference>
<evidence type="ECO:0000256" key="2">
    <source>
        <dbReference type="ARBA" id="ARBA00022723"/>
    </source>
</evidence>
<dbReference type="Pfam" id="PF00226">
    <property type="entry name" value="DnaJ"/>
    <property type="match status" value="1"/>
</dbReference>
<sequence>LRMRLNYYKVLGCSNNSTQEEIKHAYHRCLLQFHPDKNDTVDIQEFHDVKEAWRVLGHPQSRKEYDAACKQEQLEAENSPVYARLTPNDLEESALEDTLFYRCRCGENYLIERESLREKNTMLQVICDGCTLIIIVET</sequence>
<name>A0A151I7A2_9HYME</name>
<dbReference type="Gene3D" id="1.10.287.110">
    <property type="entry name" value="DnaJ domain"/>
    <property type="match status" value="1"/>
</dbReference>
<feature type="domain" description="DPH-type MB" evidence="6">
    <location>
        <begin position="81"/>
        <end position="138"/>
    </location>
</feature>
<dbReference type="Gene3D" id="3.10.660.10">
    <property type="entry name" value="DPH Zinc finger"/>
    <property type="match status" value="1"/>
</dbReference>
<dbReference type="InterPro" id="IPR036869">
    <property type="entry name" value="J_dom_sf"/>
</dbReference>
<protein>
    <submittedName>
        <fullName evidence="7">DnaJ like protein subfamily C member 24</fullName>
    </submittedName>
</protein>
<keyword evidence="2" id="KW-0479">Metal-binding</keyword>
<dbReference type="SUPFAM" id="SSF46565">
    <property type="entry name" value="Chaperone J-domain"/>
    <property type="match status" value="1"/>
</dbReference>
<keyword evidence="3" id="KW-0862">Zinc</keyword>
<dbReference type="PROSITE" id="PS50076">
    <property type="entry name" value="DNAJ_2"/>
    <property type="match status" value="1"/>
</dbReference>